<reference evidence="2 3" key="1">
    <citation type="submission" date="2020-04" db="EMBL/GenBank/DDBJ databases">
        <authorList>
            <person name="Klaysubun C."/>
            <person name="Duangmal K."/>
            <person name="Lipun K."/>
        </authorList>
    </citation>
    <scope>NUCLEOTIDE SEQUENCE [LARGE SCALE GENOMIC DNA]</scope>
    <source>
        <strain evidence="2 3">K10HN5</strain>
    </source>
</reference>
<dbReference type="Gene3D" id="3.40.50.300">
    <property type="entry name" value="P-loop containing nucleotide triphosphate hydrolases"/>
    <property type="match status" value="1"/>
</dbReference>
<dbReference type="PANTHER" id="PTHR42759">
    <property type="entry name" value="MOXR FAMILY PROTEIN"/>
    <property type="match status" value="1"/>
</dbReference>
<evidence type="ECO:0000259" key="1">
    <source>
        <dbReference type="SMART" id="SM00382"/>
    </source>
</evidence>
<name>A0ABX1S6W9_9PSEU</name>
<proteinExistence type="predicted"/>
<dbReference type="Pfam" id="PF07728">
    <property type="entry name" value="AAA_5"/>
    <property type="match status" value="1"/>
</dbReference>
<dbReference type="SUPFAM" id="SSF52540">
    <property type="entry name" value="P-loop containing nucleoside triphosphate hydrolases"/>
    <property type="match status" value="1"/>
</dbReference>
<evidence type="ECO:0000313" key="2">
    <source>
        <dbReference type="EMBL" id="NMH96357.1"/>
    </source>
</evidence>
<sequence length="303" mass="33546">MGPTRPHLEEIPFVNQPGSVAELTETLRAGGYLADRGLATAVHVALSLNRPMLLEGEVGVGKTELAKTLAAVLGRKLIRLQCYEGIDTNQAMYEWDYARQLLHIRALSERGVEGEEAVDKLFGPRFLLERPLLEAIKAGDGAVLLIDEVDRADDEFEAFLLEVLSDFQISIPEVGTIRAERPPLVLLTSNRTRELHDALKRRCLYHWLGYPAAQREVEIVTVREPSVSAELAAKVVAAVNRLRELDLAKPPGVAETIDWARTLDFLGETELDAEAADLTLGSVVKDHDDAELVRSRLDEITSR</sequence>
<protein>
    <submittedName>
        <fullName evidence="2">MoxR family ATPase</fullName>
    </submittedName>
</protein>
<dbReference type="InterPro" id="IPR027417">
    <property type="entry name" value="P-loop_NTPase"/>
</dbReference>
<dbReference type="PANTHER" id="PTHR42759:SF1">
    <property type="entry name" value="MAGNESIUM-CHELATASE SUBUNIT CHLD"/>
    <property type="match status" value="1"/>
</dbReference>
<dbReference type="EMBL" id="JAAXLA010000004">
    <property type="protein sequence ID" value="NMH96357.1"/>
    <property type="molecule type" value="Genomic_DNA"/>
</dbReference>
<dbReference type="InterPro" id="IPR050764">
    <property type="entry name" value="CbbQ/NirQ/NorQ/GpvN"/>
</dbReference>
<dbReference type="Proteomes" id="UP000820669">
    <property type="component" value="Unassembled WGS sequence"/>
</dbReference>
<keyword evidence="3" id="KW-1185">Reference proteome</keyword>
<dbReference type="InterPro" id="IPR003593">
    <property type="entry name" value="AAA+_ATPase"/>
</dbReference>
<accession>A0ABX1S6W9</accession>
<dbReference type="SMART" id="SM00382">
    <property type="entry name" value="AAA"/>
    <property type="match status" value="1"/>
</dbReference>
<feature type="domain" description="AAA+ ATPase" evidence="1">
    <location>
        <begin position="48"/>
        <end position="223"/>
    </location>
</feature>
<evidence type="ECO:0000313" key="3">
    <source>
        <dbReference type="Proteomes" id="UP000820669"/>
    </source>
</evidence>
<dbReference type="CDD" id="cd00009">
    <property type="entry name" value="AAA"/>
    <property type="match status" value="1"/>
</dbReference>
<dbReference type="InterPro" id="IPR011704">
    <property type="entry name" value="ATPase_dyneun-rel_AAA"/>
</dbReference>
<gene>
    <name evidence="2" type="ORF">HF526_03315</name>
</gene>
<comment type="caution">
    <text evidence="2">The sequence shown here is derived from an EMBL/GenBank/DDBJ whole genome shotgun (WGS) entry which is preliminary data.</text>
</comment>
<organism evidence="2 3">
    <name type="scientific">Pseudonocardia acidicola</name>
    <dbReference type="NCBI Taxonomy" id="2724939"/>
    <lineage>
        <taxon>Bacteria</taxon>
        <taxon>Bacillati</taxon>
        <taxon>Actinomycetota</taxon>
        <taxon>Actinomycetes</taxon>
        <taxon>Pseudonocardiales</taxon>
        <taxon>Pseudonocardiaceae</taxon>
        <taxon>Pseudonocardia</taxon>
    </lineage>
</organism>